<proteinExistence type="predicted"/>
<dbReference type="EMBL" id="BTRK01000004">
    <property type="protein sequence ID" value="GMR49549.1"/>
    <property type="molecule type" value="Genomic_DNA"/>
</dbReference>
<sequence length="75" mass="8306">MSYHSCPCFASSTSLRLHLCIAIADSFYAFGPSASALYSLSFADSKLSITITKRDTCRLTCTSLFEVMKNYFISI</sequence>
<gene>
    <name evidence="1" type="ORF">PMAYCL1PPCAC_19744</name>
</gene>
<accession>A0AAN5CS30</accession>
<protein>
    <submittedName>
        <fullName evidence="1">Uncharacterized protein</fullName>
    </submittedName>
</protein>
<dbReference type="AlphaFoldDB" id="A0AAN5CS30"/>
<evidence type="ECO:0000313" key="1">
    <source>
        <dbReference type="EMBL" id="GMR49549.1"/>
    </source>
</evidence>
<name>A0AAN5CS30_9BILA</name>
<reference evidence="2" key="1">
    <citation type="submission" date="2022-10" db="EMBL/GenBank/DDBJ databases">
        <title>Genome assembly of Pristionchus species.</title>
        <authorList>
            <person name="Yoshida K."/>
            <person name="Sommer R.J."/>
        </authorList>
    </citation>
    <scope>NUCLEOTIDE SEQUENCE [LARGE SCALE GENOMIC DNA]</scope>
    <source>
        <strain evidence="2">RS5460</strain>
    </source>
</reference>
<dbReference type="Proteomes" id="UP001328107">
    <property type="component" value="Unassembled WGS sequence"/>
</dbReference>
<organism evidence="1 2">
    <name type="scientific">Pristionchus mayeri</name>
    <dbReference type="NCBI Taxonomy" id="1317129"/>
    <lineage>
        <taxon>Eukaryota</taxon>
        <taxon>Metazoa</taxon>
        <taxon>Ecdysozoa</taxon>
        <taxon>Nematoda</taxon>
        <taxon>Chromadorea</taxon>
        <taxon>Rhabditida</taxon>
        <taxon>Rhabditina</taxon>
        <taxon>Diplogasteromorpha</taxon>
        <taxon>Diplogasteroidea</taxon>
        <taxon>Neodiplogasteridae</taxon>
        <taxon>Pristionchus</taxon>
    </lineage>
</organism>
<evidence type="ECO:0000313" key="2">
    <source>
        <dbReference type="Proteomes" id="UP001328107"/>
    </source>
</evidence>
<comment type="caution">
    <text evidence="1">The sequence shown here is derived from an EMBL/GenBank/DDBJ whole genome shotgun (WGS) entry which is preliminary data.</text>
</comment>
<keyword evidence="2" id="KW-1185">Reference proteome</keyword>